<evidence type="ECO:0000313" key="1">
    <source>
        <dbReference type="EMBL" id="KAH9483614.1"/>
    </source>
</evidence>
<gene>
    <name evidence="1" type="ORF">JR316_0003084</name>
</gene>
<proteinExistence type="predicted"/>
<sequence>MAETRQDSSGSPAGYTPIWLTANAFEITQLPTGRYHMYHVGKPPFLRRAGSAARLLGWLTIGELAEFDPPALRTYRIRLMQHLQTIVAPEIFTPPILYDGQATAYASRLLPHAKNENGAYFISMKSWKPLHAAGIGIIKIKFSLTSAEQIDPRHVYDLIQEKTRTPRALAALNLVQLLIQQGQNLYRTRKTWTSFNSTNGLKLEGSGLEVWDGIIQTVRPAHGRLIIVMQTSVGLAIDGTRSRPKSIRGLVPTAGEYFLHENELEPTVAQDVYTQLRNPKNIGVRLQSNDVVPLELCEVEPGQLFKNRLPYDLTTKFTRKAVVPPSSKMCKIKDAVQLSIHSKFILEAGMKISPSPITISAKLLLPPRIVFNPTDPHLTFKNGAWNTLQQGFTNPVAMKYWVIISFATETKKSIIFHDLRRHKSCIVESCTRLGKNGNVMNSCLSIRSVTNLGPSDVNESPFMVPAKISDDVEFTMSDAIKKYYDIQVFGLAEGQKPPITYSQYLRELMVVVILPGLSRAAPIRRRVKWWGDITLGVLTQCLQEGRLPTRQSRPNNISQYYNNVALKLNARLGGTNFYSDSQVMQQLKTDRFIIMGAGVRHPEHSVRRPSFTGVVYSLDDTATQYAALPGIQVPGVDRIMDLQDYVFQAIDTFGRKWKGPPKRLIFYRDGISETQFKSLALREISDIKSAFSKLWKKYEISRDKTPFPLLTYIVVGKREVKDGYTFAGTVVDSGVTNPAVPNFYLQSHSSKKDWQRQNASRSRHYSILHDENWHYDMQPLQELSYSLCHNYAKATCAISIPTPVNYADLVCSHGMLHFHPEEDDLDEESAYTYWNYEEKEIAMERWRKAFRKVHPNLETSIQEHHGGGPQAGGTLKFSSLTAPAWGFHDETLPTAEPRVN</sequence>
<dbReference type="Proteomes" id="UP000664032">
    <property type="component" value="Unassembled WGS sequence"/>
</dbReference>
<keyword evidence="2" id="KW-1185">Reference proteome</keyword>
<evidence type="ECO:0000313" key="2">
    <source>
        <dbReference type="Proteomes" id="UP000664032"/>
    </source>
</evidence>
<protein>
    <submittedName>
        <fullName evidence="1">Protein argonaute-2</fullName>
    </submittedName>
</protein>
<dbReference type="EMBL" id="JAFIQS020000003">
    <property type="protein sequence ID" value="KAH9483614.1"/>
    <property type="molecule type" value="Genomic_DNA"/>
</dbReference>
<organism evidence="1 2">
    <name type="scientific">Psilocybe cubensis</name>
    <name type="common">Psychedelic mushroom</name>
    <name type="synonym">Stropharia cubensis</name>
    <dbReference type="NCBI Taxonomy" id="181762"/>
    <lineage>
        <taxon>Eukaryota</taxon>
        <taxon>Fungi</taxon>
        <taxon>Dikarya</taxon>
        <taxon>Basidiomycota</taxon>
        <taxon>Agaricomycotina</taxon>
        <taxon>Agaricomycetes</taxon>
        <taxon>Agaricomycetidae</taxon>
        <taxon>Agaricales</taxon>
        <taxon>Agaricineae</taxon>
        <taxon>Strophariaceae</taxon>
        <taxon>Psilocybe</taxon>
    </lineage>
</organism>
<comment type="caution">
    <text evidence="1">The sequence shown here is derived from an EMBL/GenBank/DDBJ whole genome shotgun (WGS) entry which is preliminary data.</text>
</comment>
<reference evidence="1" key="1">
    <citation type="submission" date="2021-10" db="EMBL/GenBank/DDBJ databases">
        <title>Psilocybe cubensis genome.</title>
        <authorList>
            <person name="Mckernan K.J."/>
            <person name="Crawford S."/>
            <person name="Trippe A."/>
            <person name="Kane L.T."/>
            <person name="Mclaughlin S."/>
        </authorList>
    </citation>
    <scope>NUCLEOTIDE SEQUENCE</scope>
    <source>
        <strain evidence="1">MGC-MH-2018</strain>
    </source>
</reference>
<name>A0ACB8H7E2_PSICU</name>
<accession>A0ACB8H7E2</accession>